<keyword evidence="5" id="KW-0931">ER-Golgi transport</keyword>
<keyword evidence="8" id="KW-0472">Membrane</keyword>
<gene>
    <name evidence="13" type="ORF">GBAR_LOCUS12666</name>
</gene>
<feature type="domain" description="Coatomer alpha subunit C-terminal" evidence="12">
    <location>
        <begin position="889"/>
        <end position="1035"/>
    </location>
</feature>
<dbReference type="CDD" id="cd00200">
    <property type="entry name" value="WD40"/>
    <property type="match status" value="1"/>
</dbReference>
<evidence type="ECO:0000256" key="5">
    <source>
        <dbReference type="ARBA" id="ARBA00022892"/>
    </source>
</evidence>
<dbReference type="InterPro" id="IPR001680">
    <property type="entry name" value="WD40_rpt"/>
</dbReference>
<evidence type="ECO:0000256" key="4">
    <source>
        <dbReference type="ARBA" id="ARBA00022737"/>
    </source>
</evidence>
<comment type="caution">
    <text evidence="13">The sequence shown here is derived from an EMBL/GenBank/DDBJ whole genome shotgun (WGS) entry which is preliminary data.</text>
</comment>
<dbReference type="PROSITE" id="PS50082">
    <property type="entry name" value="WD_REPEATS_2"/>
    <property type="match status" value="6"/>
</dbReference>
<dbReference type="CDD" id="cd22948">
    <property type="entry name" value="Coatomer_WDAD_alpha"/>
    <property type="match status" value="1"/>
</dbReference>
<dbReference type="SMART" id="SM00320">
    <property type="entry name" value="WD40"/>
    <property type="match status" value="7"/>
</dbReference>
<feature type="domain" description="Coatomer alpha subunit C-terminal" evidence="12">
    <location>
        <begin position="711"/>
        <end position="886"/>
    </location>
</feature>
<dbReference type="Pfam" id="PF04053">
    <property type="entry name" value="B-prop_COPA_B_2nd"/>
    <property type="match status" value="1"/>
</dbReference>
<dbReference type="Gene3D" id="1.25.40.470">
    <property type="match status" value="2"/>
</dbReference>
<sequence length="1035" mass="116622">MLIKFESKSHRVKGLSFHPSRPWILASLHNGVIQLWDYRMCTLIDRYDEHDGPVRGIDFHSNQPLFVSGGDDYKIKVWNYKQKRCLFTLLGHLDYIRTTFFHKEYPWVISASDDQTIRIWNWQSRTCISVLTGHNHYVMCAQFHATEDLVASASLDQTIRIWDISGLRKKTVAPGASGLDDHLRSSGSTDLFGSADAIVKHLLEGHDRGVNWVSFHPTLPLLVSASDDRQIKLWRMNDAKAWEVDTCRGHYNNVSCAMFHPRQELIVSNSEDRSIRFWDLTKRSGIHTFRRDSDRFWIVAAHPTLNVFAAGHDNGMMVFKMERERPAFTVHQNTLYYVKDRFLRKYEFGTSKDVPVMAIRRAGGSYRAAPHLLAYNAAEKAVLLCSNTTSSENAFYELFTMPKNPDPSNPEFVEGKRSSGLTAVWLARNRFAVLDKTHQLIVKNLSNEVTKKVQCPPCESVFYAGTGHLLLKEADTVKLFDVQQKRTLSSVRVAKAKYVVWSQDMSHVAILGRNAVVRGDTRYICLDKRRTKRRGRSRGSTPHSSTVLHMVRSAKLVGQSIIAYLQQKGYPEVALHFVKDERTKFALALECGNIDIVEMAYQRTKNFERLSFLYLITGNMEKLKKMTKIAEIRKDCEQSVPQCSLHWRRDRESYKLLRTVGQGTARGPPQLQAPPPSSSHQPQTSLAGLCSLGRRRRRRGSCEGGRGGGRREEGGVEAGSGCDLDIPEDIGDVGPATSEGEGYFVPPTKGSPPSQVWATKSQLPGDSVTAGAFESAMRLLTYQVGVVNFEPYKSLFLLTFSHSRTAITGIPLLPPLLTYPLRNWQEAGTRNGLPALGLKLDSLVTRLQGAYQATTGGKFSDAVTKFREILLSLSLLVVDNRSELEEGNFEEQKRQCEMAAYFTHCDLQPIHLILTLRTALNLFYKLKNFKTAGSFARRLLELGPKAEIAAQTRKILQACDKNPTDAHKLLYDEHNPFSVCGASHKPIYRGKTQEKCPLCGASYMPDYKGTVCKICLVSEIGKDSIGLRISAIQFR</sequence>
<evidence type="ECO:0000256" key="1">
    <source>
        <dbReference type="ARBA" id="ARBA00004255"/>
    </source>
</evidence>
<feature type="domain" description="COPA/B second beta-propeller" evidence="11">
    <location>
        <begin position="343"/>
        <end position="517"/>
    </location>
</feature>
<keyword evidence="6" id="KW-0813">Transport</keyword>
<feature type="compositionally biased region" description="Low complexity" evidence="10">
    <location>
        <begin position="678"/>
        <end position="692"/>
    </location>
</feature>
<dbReference type="GO" id="GO:0006891">
    <property type="term" value="P:intra-Golgi vesicle-mediated transport"/>
    <property type="evidence" value="ECO:0007669"/>
    <property type="project" value="TreeGrafter"/>
</dbReference>
<feature type="repeat" description="WD" evidence="9">
    <location>
        <begin position="5"/>
        <end position="39"/>
    </location>
</feature>
<evidence type="ECO:0000256" key="6">
    <source>
        <dbReference type="ARBA" id="ARBA00022927"/>
    </source>
</evidence>
<evidence type="ECO:0000313" key="13">
    <source>
        <dbReference type="EMBL" id="CAI8021342.1"/>
    </source>
</evidence>
<keyword evidence="7" id="KW-0333">Golgi apparatus</keyword>
<dbReference type="Pfam" id="PF06957">
    <property type="entry name" value="COPI_C"/>
    <property type="match status" value="2"/>
</dbReference>
<dbReference type="InterPro" id="IPR047312">
    <property type="entry name" value="Coatomer_alpha_WD-assoc_reg"/>
</dbReference>
<dbReference type="GO" id="GO:0030126">
    <property type="term" value="C:COPI vesicle coat"/>
    <property type="evidence" value="ECO:0007669"/>
    <property type="project" value="InterPro"/>
</dbReference>
<feature type="repeat" description="WD" evidence="9">
    <location>
        <begin position="131"/>
        <end position="165"/>
    </location>
</feature>
<evidence type="ECO:0000259" key="11">
    <source>
        <dbReference type="Pfam" id="PF04053"/>
    </source>
</evidence>
<dbReference type="GO" id="GO:0005198">
    <property type="term" value="F:structural molecule activity"/>
    <property type="evidence" value="ECO:0007669"/>
    <property type="project" value="InterPro"/>
</dbReference>
<dbReference type="InterPro" id="IPR010714">
    <property type="entry name" value="Coatomer_asu_C"/>
</dbReference>
<reference evidence="13" key="1">
    <citation type="submission" date="2023-03" db="EMBL/GenBank/DDBJ databases">
        <authorList>
            <person name="Steffen K."/>
            <person name="Cardenas P."/>
        </authorList>
    </citation>
    <scope>NUCLEOTIDE SEQUENCE</scope>
</reference>
<dbReference type="Proteomes" id="UP001174909">
    <property type="component" value="Unassembled WGS sequence"/>
</dbReference>
<feature type="repeat" description="WD" evidence="9">
    <location>
        <begin position="203"/>
        <end position="244"/>
    </location>
</feature>
<dbReference type="PROSITE" id="PS50294">
    <property type="entry name" value="WD_REPEATS_REGION"/>
    <property type="match status" value="5"/>
</dbReference>
<proteinExistence type="predicted"/>
<dbReference type="InterPro" id="IPR020472">
    <property type="entry name" value="WD40_PAC1"/>
</dbReference>
<dbReference type="GO" id="GO:0006890">
    <property type="term" value="P:retrograde vesicle-mediated transport, Golgi to endoplasmic reticulum"/>
    <property type="evidence" value="ECO:0007669"/>
    <property type="project" value="TreeGrafter"/>
</dbReference>
<dbReference type="Gene3D" id="2.130.10.10">
    <property type="entry name" value="YVTN repeat-like/Quinoprotein amine dehydrogenase"/>
    <property type="match status" value="1"/>
</dbReference>
<organism evidence="13 14">
    <name type="scientific">Geodia barretti</name>
    <name type="common">Barrett's horny sponge</name>
    <dbReference type="NCBI Taxonomy" id="519541"/>
    <lineage>
        <taxon>Eukaryota</taxon>
        <taxon>Metazoa</taxon>
        <taxon>Porifera</taxon>
        <taxon>Demospongiae</taxon>
        <taxon>Heteroscleromorpha</taxon>
        <taxon>Tetractinellida</taxon>
        <taxon>Astrophorina</taxon>
        <taxon>Geodiidae</taxon>
        <taxon>Geodia</taxon>
    </lineage>
</organism>
<feature type="compositionally biased region" description="Polar residues" evidence="10">
    <location>
        <begin position="751"/>
        <end position="761"/>
    </location>
</feature>
<evidence type="ECO:0000256" key="10">
    <source>
        <dbReference type="SAM" id="MobiDB-lite"/>
    </source>
</evidence>
<keyword evidence="3 9" id="KW-0853">WD repeat</keyword>
<dbReference type="EMBL" id="CASHTH010001885">
    <property type="protein sequence ID" value="CAI8021342.1"/>
    <property type="molecule type" value="Genomic_DNA"/>
</dbReference>
<evidence type="ECO:0000259" key="12">
    <source>
        <dbReference type="Pfam" id="PF06957"/>
    </source>
</evidence>
<evidence type="ECO:0000256" key="7">
    <source>
        <dbReference type="ARBA" id="ARBA00023034"/>
    </source>
</evidence>
<dbReference type="AlphaFoldDB" id="A0AA35WPC0"/>
<dbReference type="Pfam" id="PF00400">
    <property type="entry name" value="WD40"/>
    <property type="match status" value="6"/>
</dbReference>
<feature type="repeat" description="WD" evidence="9">
    <location>
        <begin position="89"/>
        <end position="130"/>
    </location>
</feature>
<dbReference type="GO" id="GO:0006888">
    <property type="term" value="P:endoplasmic reticulum to Golgi vesicle-mediated transport"/>
    <property type="evidence" value="ECO:0007669"/>
    <property type="project" value="TreeGrafter"/>
</dbReference>
<dbReference type="InterPro" id="IPR019775">
    <property type="entry name" value="WD40_repeat_CS"/>
</dbReference>
<evidence type="ECO:0000256" key="9">
    <source>
        <dbReference type="PROSITE-ProRule" id="PRU00221"/>
    </source>
</evidence>
<dbReference type="InterPro" id="IPR036322">
    <property type="entry name" value="WD40_repeat_dom_sf"/>
</dbReference>
<dbReference type="PANTHER" id="PTHR19876">
    <property type="entry name" value="COATOMER"/>
    <property type="match status" value="1"/>
</dbReference>
<comment type="subcellular location">
    <subcellularLocation>
        <location evidence="2">Cytoplasmic vesicle</location>
        <location evidence="2">COPI-coated vesicle membrane</location>
        <topology evidence="2">Peripheral membrane protein</topology>
        <orientation evidence="2">Cytoplasmic side</orientation>
    </subcellularLocation>
    <subcellularLocation>
        <location evidence="1">Golgi apparatus membrane</location>
        <topology evidence="1">Peripheral membrane protein</topology>
        <orientation evidence="1">Cytoplasmic side</orientation>
    </subcellularLocation>
</comment>
<keyword evidence="4" id="KW-0677">Repeat</keyword>
<dbReference type="GO" id="GO:0006886">
    <property type="term" value="P:intracellular protein transport"/>
    <property type="evidence" value="ECO:0007669"/>
    <property type="project" value="InterPro"/>
</dbReference>
<protein>
    <submittedName>
        <fullName evidence="13">Coatomer subunit alpha-1</fullName>
    </submittedName>
</protein>
<dbReference type="PRINTS" id="PR00320">
    <property type="entry name" value="GPROTEINBRPT"/>
</dbReference>
<dbReference type="GO" id="GO:0000139">
    <property type="term" value="C:Golgi membrane"/>
    <property type="evidence" value="ECO:0007669"/>
    <property type="project" value="UniProtKB-SubCell"/>
</dbReference>
<feature type="repeat" description="WD" evidence="9">
    <location>
        <begin position="247"/>
        <end position="288"/>
    </location>
</feature>
<feature type="region of interest" description="Disordered" evidence="10">
    <location>
        <begin position="662"/>
        <end position="761"/>
    </location>
</feature>
<dbReference type="SUPFAM" id="SSF50978">
    <property type="entry name" value="WD40 repeat-like"/>
    <property type="match status" value="1"/>
</dbReference>
<dbReference type="PANTHER" id="PTHR19876:SF1">
    <property type="entry name" value="COATOMER SUBUNIT ALPHA"/>
    <property type="match status" value="1"/>
</dbReference>
<dbReference type="InterPro" id="IPR006692">
    <property type="entry name" value="Beta-prop_COPA/B_2nd"/>
</dbReference>
<dbReference type="InterPro" id="IPR015943">
    <property type="entry name" value="WD40/YVTN_repeat-like_dom_sf"/>
</dbReference>
<keyword evidence="14" id="KW-1185">Reference proteome</keyword>
<dbReference type="FunFam" id="2.130.10.10:FF:000010">
    <property type="entry name" value="Coatomer subunit alpha"/>
    <property type="match status" value="1"/>
</dbReference>
<dbReference type="InterPro" id="IPR050844">
    <property type="entry name" value="Coatomer_complex_subunit"/>
</dbReference>
<evidence type="ECO:0000256" key="2">
    <source>
        <dbReference type="ARBA" id="ARBA00004347"/>
    </source>
</evidence>
<evidence type="ECO:0000313" key="14">
    <source>
        <dbReference type="Proteomes" id="UP001174909"/>
    </source>
</evidence>
<name>A0AA35WPC0_GEOBA</name>
<evidence type="ECO:0000256" key="3">
    <source>
        <dbReference type="ARBA" id="ARBA00022574"/>
    </source>
</evidence>
<feature type="repeat" description="WD" evidence="9">
    <location>
        <begin position="47"/>
        <end position="88"/>
    </location>
</feature>
<dbReference type="PROSITE" id="PS00678">
    <property type="entry name" value="WD_REPEATS_1"/>
    <property type="match status" value="1"/>
</dbReference>
<keyword evidence="6" id="KW-0653">Protein transport</keyword>
<evidence type="ECO:0000256" key="8">
    <source>
        <dbReference type="ARBA" id="ARBA00023136"/>
    </source>
</evidence>
<accession>A0AA35WPC0</accession>